<dbReference type="Gene3D" id="1.20.1070.10">
    <property type="entry name" value="Rhodopsin 7-helix transmembrane proteins"/>
    <property type="match status" value="1"/>
</dbReference>
<feature type="transmembrane region" description="Helical" evidence="5">
    <location>
        <begin position="522"/>
        <end position="539"/>
    </location>
</feature>
<reference evidence="8" key="1">
    <citation type="submission" date="2022-11" db="EMBL/GenBank/DDBJ databases">
        <title>Centuries of genome instability and evolution in soft-shell clam transmissible cancer (bioRxiv).</title>
        <authorList>
            <person name="Hart S.F.M."/>
            <person name="Yonemitsu M.A."/>
            <person name="Giersch R.M."/>
            <person name="Beal B.F."/>
            <person name="Arriagada G."/>
            <person name="Davis B.W."/>
            <person name="Ostrander E.A."/>
            <person name="Goff S.P."/>
            <person name="Metzger M.J."/>
        </authorList>
    </citation>
    <scope>NUCLEOTIDE SEQUENCE</scope>
    <source>
        <strain evidence="8">MELC-2E11</strain>
        <tissue evidence="8">Siphon/mantle</tissue>
    </source>
</reference>
<dbReference type="EMBL" id="CP111017">
    <property type="protein sequence ID" value="WAR07821.1"/>
    <property type="molecule type" value="Genomic_DNA"/>
</dbReference>
<name>A0ABY7EG98_MYAAR</name>
<feature type="signal peptide" evidence="6">
    <location>
        <begin position="1"/>
        <end position="34"/>
    </location>
</feature>
<dbReference type="Proteomes" id="UP001164746">
    <property type="component" value="Chromosome 6"/>
</dbReference>
<feature type="transmembrane region" description="Helical" evidence="5">
    <location>
        <begin position="609"/>
        <end position="633"/>
    </location>
</feature>
<dbReference type="Pfam" id="PF00002">
    <property type="entry name" value="7tm_2"/>
    <property type="match status" value="1"/>
</dbReference>
<accession>A0ABY7EG98</accession>
<evidence type="ECO:0000256" key="1">
    <source>
        <dbReference type="ARBA" id="ARBA00004141"/>
    </source>
</evidence>
<dbReference type="InterPro" id="IPR017981">
    <property type="entry name" value="GPCR_2-like_7TM"/>
</dbReference>
<keyword evidence="6" id="KW-0732">Signal</keyword>
<keyword evidence="9" id="KW-1185">Reference proteome</keyword>
<dbReference type="CDD" id="cd15039">
    <property type="entry name" value="7tmB3_Methuselah-like"/>
    <property type="match status" value="1"/>
</dbReference>
<feature type="chain" id="PRO_5046292426" evidence="6">
    <location>
        <begin position="35"/>
        <end position="744"/>
    </location>
</feature>
<evidence type="ECO:0000256" key="6">
    <source>
        <dbReference type="SAM" id="SignalP"/>
    </source>
</evidence>
<dbReference type="PANTHER" id="PTHR45902">
    <property type="entry name" value="LATROPHILIN RECEPTOR-LIKE PROTEIN A"/>
    <property type="match status" value="1"/>
</dbReference>
<evidence type="ECO:0000259" key="7">
    <source>
        <dbReference type="PROSITE" id="PS50261"/>
    </source>
</evidence>
<dbReference type="InterPro" id="IPR053231">
    <property type="entry name" value="GPCR_LN-TM7"/>
</dbReference>
<dbReference type="PRINTS" id="PR00249">
    <property type="entry name" value="GPCRSECRETIN"/>
</dbReference>
<keyword evidence="2 5" id="KW-0812">Transmembrane</keyword>
<feature type="transmembrane region" description="Helical" evidence="5">
    <location>
        <begin position="654"/>
        <end position="675"/>
    </location>
</feature>
<organism evidence="8 9">
    <name type="scientific">Mya arenaria</name>
    <name type="common">Soft-shell clam</name>
    <dbReference type="NCBI Taxonomy" id="6604"/>
    <lineage>
        <taxon>Eukaryota</taxon>
        <taxon>Metazoa</taxon>
        <taxon>Spiralia</taxon>
        <taxon>Lophotrochozoa</taxon>
        <taxon>Mollusca</taxon>
        <taxon>Bivalvia</taxon>
        <taxon>Autobranchia</taxon>
        <taxon>Heteroconchia</taxon>
        <taxon>Euheterodonta</taxon>
        <taxon>Imparidentia</taxon>
        <taxon>Neoheterodontei</taxon>
        <taxon>Myida</taxon>
        <taxon>Myoidea</taxon>
        <taxon>Myidae</taxon>
        <taxon>Mya</taxon>
    </lineage>
</organism>
<comment type="subcellular location">
    <subcellularLocation>
        <location evidence="1">Membrane</location>
        <topology evidence="1">Multi-pass membrane protein</topology>
    </subcellularLocation>
</comment>
<dbReference type="InterPro" id="IPR000832">
    <property type="entry name" value="GPCR_2_secretin-like"/>
</dbReference>
<evidence type="ECO:0000256" key="4">
    <source>
        <dbReference type="ARBA" id="ARBA00023136"/>
    </source>
</evidence>
<sequence>MFVNMFFGISTMNIDGVMMVASLMLLPSSLMVHGQTAPTTPWHYYPIFGDYDSFSFLKYGPGICTDSWTCGNGLTYPVKNCHCDKLCVYMNDCCDDFVTDQSFGGNYPIVNADQFSCERVEGLDMNTDFYGVLMVSKCSSNWTETQTKRLCESDFQLEEDLMKKTPVSDGSYLQITYKNMYCAYCNFEYDISFWSPQYECYENITNVRLLPFSPDCELFFTAPMFNPSPRICGLVPPISKCANNSEVEFIGLCEHGRYYTVFDEYGKTYRNEHCAQCNGVNMSELYCTNPESANRGILTAMGGGHGDSLRLLVDLNLNTAYKDGEIINSRKCNNDEIYDLVYDKCREVFCPPPTFFRNGRCIPHTLNAHFHMKDQKQQYSDLHNCTWAKLDPAEYTFTNDSKLFIPSAQETYNESQFHQNGTDVFICHSENNTCVQCDLVHVRFNFDESEVYLSTIGLVISILSLLLTVIIYSTFPQLLNTPGKILMCLVVSLLLAQLLFLISSEVSSYPLACKILAICDHYFFLAAFCWMNVIAFDLWKTFSSRFTASSSSESARKKLFFYSIYGWVVPLIIVGVALILEFGDFDSLETSVRPYYGRNICWISSRNSLIIFFLAPLAFFKLFDITSFIFTSVHIARASKQGAVARRNKYTCSLLINIKLSLVMGLTWVFAFVANVANLQFMWYLFIIFNTLQGLFIAISFLCTRKVGRLVHEKYEVLFSTFTFRQSIADTQTTSVSKTTSQAI</sequence>
<evidence type="ECO:0000256" key="2">
    <source>
        <dbReference type="ARBA" id="ARBA00022692"/>
    </source>
</evidence>
<feature type="transmembrane region" description="Helical" evidence="5">
    <location>
        <begin position="681"/>
        <end position="704"/>
    </location>
</feature>
<evidence type="ECO:0000256" key="5">
    <source>
        <dbReference type="SAM" id="Phobius"/>
    </source>
</evidence>
<proteinExistence type="predicted"/>
<feature type="transmembrane region" description="Helical" evidence="5">
    <location>
        <begin position="485"/>
        <end position="502"/>
    </location>
</feature>
<keyword evidence="3 5" id="KW-1133">Transmembrane helix</keyword>
<evidence type="ECO:0000256" key="3">
    <source>
        <dbReference type="ARBA" id="ARBA00022989"/>
    </source>
</evidence>
<dbReference type="PROSITE" id="PS50261">
    <property type="entry name" value="G_PROTEIN_RECEP_F2_4"/>
    <property type="match status" value="1"/>
</dbReference>
<protein>
    <submittedName>
        <fullName evidence="8">MTH2-like protein</fullName>
    </submittedName>
</protein>
<dbReference type="PANTHER" id="PTHR45902:SF4">
    <property type="entry name" value="G-PROTEIN COUPLED RECEPTORS FAMILY 2 PROFILE 2 DOMAIN-CONTAINING PROTEIN"/>
    <property type="match status" value="1"/>
</dbReference>
<gene>
    <name evidence="8" type="ORF">MAR_017779</name>
</gene>
<feature type="transmembrane region" description="Helical" evidence="5">
    <location>
        <begin position="559"/>
        <end position="580"/>
    </location>
</feature>
<feature type="transmembrane region" description="Helical" evidence="5">
    <location>
        <begin position="451"/>
        <end position="473"/>
    </location>
</feature>
<keyword evidence="4 5" id="KW-0472">Membrane</keyword>
<evidence type="ECO:0000313" key="9">
    <source>
        <dbReference type="Proteomes" id="UP001164746"/>
    </source>
</evidence>
<evidence type="ECO:0000313" key="8">
    <source>
        <dbReference type="EMBL" id="WAR07821.1"/>
    </source>
</evidence>
<feature type="domain" description="G-protein coupled receptors family 2 profile 2" evidence="7">
    <location>
        <begin position="450"/>
        <end position="705"/>
    </location>
</feature>